<proteinExistence type="predicted"/>
<organism evidence="4 5">
    <name type="scientific">Chloropicon primus</name>
    <dbReference type="NCBI Taxonomy" id="1764295"/>
    <lineage>
        <taxon>Eukaryota</taxon>
        <taxon>Viridiplantae</taxon>
        <taxon>Chlorophyta</taxon>
        <taxon>Chloropicophyceae</taxon>
        <taxon>Chloropicales</taxon>
        <taxon>Chloropicaceae</taxon>
        <taxon>Chloropicon</taxon>
    </lineage>
</organism>
<keyword evidence="3" id="KW-1133">Transmembrane helix</keyword>
<feature type="region of interest" description="Disordered" evidence="2">
    <location>
        <begin position="131"/>
        <end position="163"/>
    </location>
</feature>
<dbReference type="Proteomes" id="UP000316726">
    <property type="component" value="Chromosome 2"/>
</dbReference>
<feature type="transmembrane region" description="Helical" evidence="3">
    <location>
        <begin position="200"/>
        <end position="217"/>
    </location>
</feature>
<keyword evidence="3" id="KW-0472">Membrane</keyword>
<keyword evidence="1" id="KW-0175">Coiled coil</keyword>
<evidence type="ECO:0000313" key="5">
    <source>
        <dbReference type="Proteomes" id="UP000316726"/>
    </source>
</evidence>
<name>A0A5B8MIP3_9CHLO</name>
<evidence type="ECO:0000256" key="2">
    <source>
        <dbReference type="SAM" id="MobiDB-lite"/>
    </source>
</evidence>
<sequence>MVGPKEVAVQAAKATLKVTAAPFTLSLRMWVVLLKLVVLTLTTPQRFFKRVTTAVNNLLGSKLRTEIECVSQYSRVLRRETHELQERLQVYESELKKAERLREDTFEEMREIRADVARVFEAVRDKKASHGVRGDRKASYRQSRQGDFAVGDPSKTGLRARSRQPSRLPRWLTHVSVLLALGLMWNFSTSRSQKSVERKLLLSLLFPMLWLYTKSLFRQETDRDDTKNRFVVSSIAWFLVGFMCCAFFHPHD</sequence>
<protein>
    <submittedName>
        <fullName evidence="4">Uncharacterized protein</fullName>
    </submittedName>
</protein>
<gene>
    <name evidence="4" type="ORF">A3770_02p17480</name>
</gene>
<dbReference type="AlphaFoldDB" id="A0A5B8MIP3"/>
<evidence type="ECO:0000256" key="1">
    <source>
        <dbReference type="SAM" id="Coils"/>
    </source>
</evidence>
<evidence type="ECO:0000256" key="3">
    <source>
        <dbReference type="SAM" id="Phobius"/>
    </source>
</evidence>
<keyword evidence="5" id="KW-1185">Reference proteome</keyword>
<reference evidence="4 5" key="1">
    <citation type="submission" date="2018-07" db="EMBL/GenBank/DDBJ databases">
        <title>The complete nuclear genome of the prasinophyte Chloropicon primus (CCMP1205).</title>
        <authorList>
            <person name="Pombert J.-F."/>
            <person name="Otis C."/>
            <person name="Turmel M."/>
            <person name="Lemieux C."/>
        </authorList>
    </citation>
    <scope>NUCLEOTIDE SEQUENCE [LARGE SCALE GENOMIC DNA]</scope>
    <source>
        <strain evidence="4 5">CCMP1205</strain>
    </source>
</reference>
<feature type="transmembrane region" description="Helical" evidence="3">
    <location>
        <begin position="171"/>
        <end position="188"/>
    </location>
</feature>
<feature type="transmembrane region" description="Helical" evidence="3">
    <location>
        <begin position="229"/>
        <end position="249"/>
    </location>
</feature>
<keyword evidence="3" id="KW-0812">Transmembrane</keyword>
<accession>A0A5B8MIP3</accession>
<feature type="transmembrane region" description="Helical" evidence="3">
    <location>
        <begin position="20"/>
        <end position="41"/>
    </location>
</feature>
<dbReference type="EMBL" id="CP031035">
    <property type="protein sequence ID" value="QDZ19230.1"/>
    <property type="molecule type" value="Genomic_DNA"/>
</dbReference>
<feature type="coiled-coil region" evidence="1">
    <location>
        <begin position="74"/>
        <end position="115"/>
    </location>
</feature>
<evidence type="ECO:0000313" key="4">
    <source>
        <dbReference type="EMBL" id="QDZ19230.1"/>
    </source>
</evidence>